<dbReference type="EMBL" id="ML994637">
    <property type="protein sequence ID" value="KAF2184607.1"/>
    <property type="molecule type" value="Genomic_DNA"/>
</dbReference>
<sequence>MASSRYLALYFILLGALSASASAELLGHLIKRTAALSPRQRTCATSGWIPACPGPIPCIPPGGICCSDGISYAMPPDTCPDGTHPIATAIPSNAASATPAPPVSTPPPLIEQTWYTYTITYYYYYYYYTYFAAYSSGLTSSQSTYLTIVSLTATNEAQASSLFNSLSATLSYAVPSQTATPTYGSTPIATATATSAPTSISNGTIPTNTPPLQFTGAATSLRAGMRSSFSGIFVLTAGALMAIPGLLMVWL</sequence>
<keyword evidence="1" id="KW-0472">Membrane</keyword>
<dbReference type="Proteomes" id="UP000800200">
    <property type="component" value="Unassembled WGS sequence"/>
</dbReference>
<evidence type="ECO:0000313" key="4">
    <source>
        <dbReference type="Proteomes" id="UP000800200"/>
    </source>
</evidence>
<keyword evidence="2" id="KW-0732">Signal</keyword>
<keyword evidence="1" id="KW-1133">Transmembrane helix</keyword>
<proteinExistence type="predicted"/>
<evidence type="ECO:0000313" key="3">
    <source>
        <dbReference type="EMBL" id="KAF2184607.1"/>
    </source>
</evidence>
<evidence type="ECO:0000256" key="2">
    <source>
        <dbReference type="SAM" id="SignalP"/>
    </source>
</evidence>
<feature type="signal peptide" evidence="2">
    <location>
        <begin position="1"/>
        <end position="23"/>
    </location>
</feature>
<dbReference type="AlphaFoldDB" id="A0A6A6DY64"/>
<gene>
    <name evidence="3" type="ORF">K469DRAFT_688611</name>
</gene>
<feature type="transmembrane region" description="Helical" evidence="1">
    <location>
        <begin position="229"/>
        <end position="250"/>
    </location>
</feature>
<organism evidence="3 4">
    <name type="scientific">Zopfia rhizophila CBS 207.26</name>
    <dbReference type="NCBI Taxonomy" id="1314779"/>
    <lineage>
        <taxon>Eukaryota</taxon>
        <taxon>Fungi</taxon>
        <taxon>Dikarya</taxon>
        <taxon>Ascomycota</taxon>
        <taxon>Pezizomycotina</taxon>
        <taxon>Dothideomycetes</taxon>
        <taxon>Dothideomycetes incertae sedis</taxon>
        <taxon>Zopfiaceae</taxon>
        <taxon>Zopfia</taxon>
    </lineage>
</organism>
<evidence type="ECO:0000256" key="1">
    <source>
        <dbReference type="SAM" id="Phobius"/>
    </source>
</evidence>
<dbReference type="OrthoDB" id="4589875at2759"/>
<name>A0A6A6DY64_9PEZI</name>
<protein>
    <submittedName>
        <fullName evidence="3">Uncharacterized protein</fullName>
    </submittedName>
</protein>
<reference evidence="3" key="1">
    <citation type="journal article" date="2020" name="Stud. Mycol.">
        <title>101 Dothideomycetes genomes: a test case for predicting lifestyles and emergence of pathogens.</title>
        <authorList>
            <person name="Haridas S."/>
            <person name="Albert R."/>
            <person name="Binder M."/>
            <person name="Bloem J."/>
            <person name="Labutti K."/>
            <person name="Salamov A."/>
            <person name="Andreopoulos B."/>
            <person name="Baker S."/>
            <person name="Barry K."/>
            <person name="Bills G."/>
            <person name="Bluhm B."/>
            <person name="Cannon C."/>
            <person name="Castanera R."/>
            <person name="Culley D."/>
            <person name="Daum C."/>
            <person name="Ezra D."/>
            <person name="Gonzalez J."/>
            <person name="Henrissat B."/>
            <person name="Kuo A."/>
            <person name="Liang C."/>
            <person name="Lipzen A."/>
            <person name="Lutzoni F."/>
            <person name="Magnuson J."/>
            <person name="Mondo S."/>
            <person name="Nolan M."/>
            <person name="Ohm R."/>
            <person name="Pangilinan J."/>
            <person name="Park H.-J."/>
            <person name="Ramirez L."/>
            <person name="Alfaro M."/>
            <person name="Sun H."/>
            <person name="Tritt A."/>
            <person name="Yoshinaga Y."/>
            <person name="Zwiers L.-H."/>
            <person name="Turgeon B."/>
            <person name="Goodwin S."/>
            <person name="Spatafora J."/>
            <person name="Crous P."/>
            <person name="Grigoriev I."/>
        </authorList>
    </citation>
    <scope>NUCLEOTIDE SEQUENCE</scope>
    <source>
        <strain evidence="3">CBS 207.26</strain>
    </source>
</reference>
<accession>A0A6A6DY64</accession>
<keyword evidence="1" id="KW-0812">Transmembrane</keyword>
<feature type="chain" id="PRO_5025558697" evidence="2">
    <location>
        <begin position="24"/>
        <end position="251"/>
    </location>
</feature>
<keyword evidence="4" id="KW-1185">Reference proteome</keyword>